<dbReference type="Pfam" id="PF11991">
    <property type="entry name" value="Trp_DMAT"/>
    <property type="match status" value="1"/>
</dbReference>
<evidence type="ECO:0000313" key="2">
    <source>
        <dbReference type="EMBL" id="BAJ07990.1"/>
    </source>
</evidence>
<keyword evidence="1 3" id="KW-0808">Transferase</keyword>
<dbReference type="RefSeq" id="WP_237404762.1">
    <property type="nucleotide sequence ID" value="NZ_AP018365.1"/>
</dbReference>
<gene>
    <name evidence="3" type="primary">iptA</name>
    <name evidence="3" type="ORF">RVR_4274</name>
</gene>
<dbReference type="SFLD" id="SFLDG01162">
    <property type="entry name" value="I"/>
    <property type="match status" value="1"/>
</dbReference>
<name>D6RT90_9ACTN</name>
<evidence type="ECO:0007829" key="5">
    <source>
        <dbReference type="PDB" id="7W8U"/>
    </source>
</evidence>
<organism evidence="2">
    <name type="scientific">Actinacidiphila reveromycinica</name>
    <dbReference type="NCBI Taxonomy" id="659352"/>
    <lineage>
        <taxon>Bacteria</taxon>
        <taxon>Bacillati</taxon>
        <taxon>Actinomycetota</taxon>
        <taxon>Actinomycetes</taxon>
        <taxon>Kitasatosporales</taxon>
        <taxon>Streptomycetaceae</taxon>
        <taxon>Actinacidiphila</taxon>
    </lineage>
</organism>
<proteinExistence type="evidence at protein level"/>
<sequence length="385" mass="41306">MVTGGRSPMCDTVGSSLARLEPTQLGGLVTDQLARLCDVARLDRTDTETYVQTLATSLGTAAERSLALPPTTATLLSDDHTPVEYSLAFLPGATPALRVLVEPGWDSGDLAENGRAGLRAIRAMADRWNFSTDQLDLLEDLFFPVAPAGPFALWCALELRPGGVPGVKVYLNPAARGRDRRAETLREALDRLGHRQAFAALPPADDYPFLALDLGEWAAPRVKVYCTHESLSAQEAGEYSRLAAADGRDQTTDFFHAVAGTDAGGTGQPSTRRALTCHSFTDTVTGRPSGFTLHMPVRSYVEHDGRARDRAADVLRRYGMDNDALDRALAAVTPRPLDDGVGLVAYVALVHQLGRDPRVTVYVSSEAYAVQPPRTALATGPGIGR</sequence>
<evidence type="ECO:0007829" key="6">
    <source>
        <dbReference type="PDB" id="7W8V"/>
    </source>
</evidence>
<protein>
    <submittedName>
        <fullName evidence="2">6-dimethylallyltryptophan synthase</fullName>
    </submittedName>
    <submittedName>
        <fullName evidence="3">Tryptophan 6-prenyltransferase</fullName>
    </submittedName>
</protein>
<dbReference type="EMBL" id="AP018365">
    <property type="protein sequence ID" value="BBA98182.1"/>
    <property type="molecule type" value="Genomic_DNA"/>
</dbReference>
<dbReference type="GO" id="GO:0009820">
    <property type="term" value="P:alkaloid metabolic process"/>
    <property type="evidence" value="ECO:0007669"/>
    <property type="project" value="InterPro"/>
</dbReference>
<keyword evidence="5 6" id="KW-0002">3D-structure</keyword>
<dbReference type="PDB" id="7W8Y">
    <property type="method" value="X-ray"/>
    <property type="resolution" value="1.39 A"/>
    <property type="chains" value="A=20-385"/>
</dbReference>
<dbReference type="EMBL" id="AB512764">
    <property type="protein sequence ID" value="BAJ07990.1"/>
    <property type="molecule type" value="Genomic_DNA"/>
</dbReference>
<reference evidence="2 4" key="1">
    <citation type="journal article" date="2010" name="J. Bacteriol.">
        <title>Biochemical characterization of a novel indole prenyltransferase from Streptomyces sp. SN-593.</title>
        <authorList>
            <person name="Takahashi S."/>
            <person name="Takagi H."/>
            <person name="Toyoda A."/>
            <person name="Uramoto M."/>
            <person name="Nogawa T."/>
            <person name="Ueki M."/>
            <person name="Sakaki Y."/>
            <person name="Osada H."/>
        </authorList>
    </citation>
    <scope>NUCLEOTIDE SEQUENCE</scope>
    <source>
        <strain evidence="2 4">SN-593</strain>
    </source>
</reference>
<dbReference type="InterPro" id="IPR017795">
    <property type="entry name" value="ABBA_NscD-like"/>
</dbReference>
<evidence type="ECO:0000256" key="1">
    <source>
        <dbReference type="ARBA" id="ARBA00022679"/>
    </source>
</evidence>
<dbReference type="InterPro" id="IPR033964">
    <property type="entry name" value="ABBA"/>
</dbReference>
<reference evidence="3 4" key="3">
    <citation type="journal article" date="2011" name="Nat. Chem. Biol.">
        <title>Reveromycin A biosynthesis uses RevG and RevJ for stereospecific spiroacetal formation.</title>
        <authorList>
            <person name="Takahashi S."/>
            <person name="Toyoda A."/>
            <person name="Sekiyama Y."/>
            <person name="Takagi H."/>
            <person name="Nogawa T."/>
            <person name="Uramoto M."/>
            <person name="Suzuki R."/>
            <person name="Koshino H."/>
            <person name="Kumano T."/>
            <person name="Panthee S."/>
            <person name="Dairi T."/>
            <person name="Ishikawa J."/>
            <person name="Ikeda H."/>
            <person name="Sakaki Y."/>
            <person name="Osada H."/>
        </authorList>
    </citation>
    <scope>NUCLEOTIDE SEQUENCE [LARGE SCALE GENOMIC DNA]</scope>
    <source>
        <strain evidence="3 4">SN-593</strain>
    </source>
</reference>
<reference evidence="3 4" key="4">
    <citation type="journal article" date="2020" name="Sci. Rep.">
        <title>beta-carboline chemical signals induce reveromycin production through a LuxR family regulator in Streptomyces sp. SN-593.</title>
        <authorList>
            <person name="Panthee S."/>
            <person name="Kito N."/>
            <person name="Hayashi T."/>
            <person name="Shimizu T."/>
            <person name="Ishikawa J."/>
            <person name="Hamamoto H."/>
            <person name="Osada H."/>
            <person name="Takahashi S."/>
        </authorList>
    </citation>
    <scope>NUCLEOTIDE SEQUENCE [LARGE SCALE GENOMIC DNA]</scope>
    <source>
        <strain evidence="3 4">SN-593</strain>
    </source>
</reference>
<dbReference type="GO" id="GO:0016765">
    <property type="term" value="F:transferase activity, transferring alkyl or aryl (other than methyl) groups"/>
    <property type="evidence" value="ECO:0007669"/>
    <property type="project" value="InterPro"/>
</dbReference>
<keyword evidence="4" id="KW-1185">Reference proteome</keyword>
<dbReference type="PDB" id="7W8V">
    <property type="method" value="X-ray"/>
    <property type="resolution" value="1.61 A"/>
    <property type="chains" value="A=20-385"/>
</dbReference>
<dbReference type="AlphaFoldDB" id="D6RT90"/>
<reference evidence="5 6" key="5">
    <citation type="journal article" date="2022" name="Biochem. Biophys. Res. Commun.">
        <title>Crystal structures of a 6-dimethylallyltryptophan synthase, IptA: Insights into substrate tolerance and enhancement of prenyltransferase activity.</title>
        <authorList>
            <person name="Suemune H."/>
            <person name="Nishimura D."/>
            <person name="Mizutani K."/>
            <person name="Sato Y."/>
            <person name="Hino T."/>
            <person name="Takagi H."/>
            <person name="Shiozaki-Sato Y."/>
            <person name="Takahashi S."/>
            <person name="Nagano S."/>
        </authorList>
    </citation>
    <scope>X-RAY CRYSTALLOGRAPHY (1.39 ANGSTROMS) OF 20-385</scope>
</reference>
<dbReference type="PDB" id="7W8X">
    <property type="method" value="X-ray"/>
    <property type="resolution" value="1.45 A"/>
    <property type="chains" value="A=20-385"/>
</dbReference>
<dbReference type="SFLD" id="SFLDS00036">
    <property type="entry name" value="Aromatic_Prenyltransferase"/>
    <property type="match status" value="1"/>
</dbReference>
<dbReference type="PDB" id="7W8W">
    <property type="method" value="X-ray"/>
    <property type="resolution" value="1.80 A"/>
    <property type="chains" value="A=20-385"/>
</dbReference>
<reference evidence="3 4" key="2">
    <citation type="journal article" date="2011" name="J. Antibiot.">
        <title>Furaquinocins I and J: novel polyketide isoprenoid hybrid compounds from Streptomyces reveromyceticus SN-593.</title>
        <authorList>
            <person name="Panthee S."/>
            <person name="Takahashi S."/>
            <person name="Takagi H."/>
            <person name="Nogawa T."/>
            <person name="Oowada E."/>
            <person name="Uramoto M."/>
            <person name="Osada H."/>
        </authorList>
    </citation>
    <scope>NUCLEOTIDE SEQUENCE [LARGE SCALE GENOMIC DNA]</scope>
    <source>
        <strain evidence="3 4">SN-593</strain>
    </source>
</reference>
<evidence type="ECO:0000313" key="3">
    <source>
        <dbReference type="EMBL" id="BBA98182.1"/>
    </source>
</evidence>
<accession>D6RT90</accession>
<dbReference type="KEGG" id="arev:RVR_4274"/>
<evidence type="ECO:0000313" key="4">
    <source>
        <dbReference type="Proteomes" id="UP000595703"/>
    </source>
</evidence>
<dbReference type="SMR" id="D6RT90"/>
<dbReference type="Proteomes" id="UP000595703">
    <property type="component" value="Chromosome"/>
</dbReference>
<dbReference type="PDB" id="7W8U">
    <property type="method" value="X-ray"/>
    <property type="resolution" value="2.25 A"/>
    <property type="chains" value="A=20-385"/>
</dbReference>